<dbReference type="PANTHER" id="PTHR43364">
    <property type="entry name" value="NADH-SPECIFIC METHYLGLYOXAL REDUCTASE-RELATED"/>
    <property type="match status" value="1"/>
</dbReference>
<keyword evidence="4" id="KW-1185">Reference proteome</keyword>
<accession>A0A1H5RIA8</accession>
<dbReference type="GO" id="GO:0016491">
    <property type="term" value="F:oxidoreductase activity"/>
    <property type="evidence" value="ECO:0007669"/>
    <property type="project" value="UniProtKB-KW"/>
</dbReference>
<dbReference type="EMBL" id="FNUJ01000018">
    <property type="protein sequence ID" value="SEF38103.1"/>
    <property type="molecule type" value="Genomic_DNA"/>
</dbReference>
<dbReference type="AlphaFoldDB" id="A0A1H5RIA8"/>
<dbReference type="InterPro" id="IPR023210">
    <property type="entry name" value="NADP_OxRdtase_dom"/>
</dbReference>
<organism evidence="3 4">
    <name type="scientific">Amycolatopsis pretoriensis</name>
    <dbReference type="NCBI Taxonomy" id="218821"/>
    <lineage>
        <taxon>Bacteria</taxon>
        <taxon>Bacillati</taxon>
        <taxon>Actinomycetota</taxon>
        <taxon>Actinomycetes</taxon>
        <taxon>Pseudonocardiales</taxon>
        <taxon>Pseudonocardiaceae</taxon>
        <taxon>Amycolatopsis</taxon>
    </lineage>
</organism>
<dbReference type="STRING" id="218821.SAMN05421837_11854"/>
<evidence type="ECO:0000256" key="1">
    <source>
        <dbReference type="ARBA" id="ARBA00023002"/>
    </source>
</evidence>
<sequence>MRYQLFGRSGLRISEYVLGAATFGSEPAVAGVAGAKAIFEGFVAAGGTTFDVSNIYRNGEAESILGDLLGRDREDFVLITKYSGTRLADVRPGTTGSSRRTMVRSLEDSLRRLKPATFTSSRHTSRMGSP</sequence>
<dbReference type="PANTHER" id="PTHR43364:SF4">
    <property type="entry name" value="NAD(P)-LINKED OXIDOREDUCTASE SUPERFAMILY PROTEIN"/>
    <property type="match status" value="1"/>
</dbReference>
<evidence type="ECO:0000313" key="4">
    <source>
        <dbReference type="Proteomes" id="UP000198878"/>
    </source>
</evidence>
<evidence type="ECO:0000313" key="3">
    <source>
        <dbReference type="EMBL" id="SEF38103.1"/>
    </source>
</evidence>
<dbReference type="Proteomes" id="UP000198878">
    <property type="component" value="Unassembled WGS sequence"/>
</dbReference>
<evidence type="ECO:0000259" key="2">
    <source>
        <dbReference type="Pfam" id="PF00248"/>
    </source>
</evidence>
<dbReference type="InterPro" id="IPR050523">
    <property type="entry name" value="AKR_Detox_Biosynth"/>
</dbReference>
<dbReference type="RefSeq" id="WP_208608532.1">
    <property type="nucleotide sequence ID" value="NZ_FNUJ01000018.1"/>
</dbReference>
<dbReference type="GO" id="GO:0005829">
    <property type="term" value="C:cytosol"/>
    <property type="evidence" value="ECO:0007669"/>
    <property type="project" value="TreeGrafter"/>
</dbReference>
<gene>
    <name evidence="3" type="ORF">SAMN05421837_11854</name>
</gene>
<feature type="domain" description="NADP-dependent oxidoreductase" evidence="2">
    <location>
        <begin position="17"/>
        <end position="114"/>
    </location>
</feature>
<proteinExistence type="predicted"/>
<protein>
    <submittedName>
        <fullName evidence="3">Aldo/keto reductase family protein</fullName>
    </submittedName>
</protein>
<dbReference type="Gene3D" id="3.20.20.100">
    <property type="entry name" value="NADP-dependent oxidoreductase domain"/>
    <property type="match status" value="1"/>
</dbReference>
<name>A0A1H5RIA8_9PSEU</name>
<keyword evidence="1" id="KW-0560">Oxidoreductase</keyword>
<dbReference type="InterPro" id="IPR036812">
    <property type="entry name" value="NAD(P)_OxRdtase_dom_sf"/>
</dbReference>
<reference evidence="4" key="1">
    <citation type="submission" date="2016-10" db="EMBL/GenBank/DDBJ databases">
        <authorList>
            <person name="Varghese N."/>
            <person name="Submissions S."/>
        </authorList>
    </citation>
    <scope>NUCLEOTIDE SEQUENCE [LARGE SCALE GENOMIC DNA]</scope>
    <source>
        <strain evidence="4">DSM 44654</strain>
    </source>
</reference>
<dbReference type="SUPFAM" id="SSF51430">
    <property type="entry name" value="NAD(P)-linked oxidoreductase"/>
    <property type="match status" value="1"/>
</dbReference>
<dbReference type="Pfam" id="PF00248">
    <property type="entry name" value="Aldo_ket_red"/>
    <property type="match status" value="1"/>
</dbReference>